<dbReference type="EMBL" id="PEVY01000090">
    <property type="protein sequence ID" value="PIU74782.1"/>
    <property type="molecule type" value="Genomic_DNA"/>
</dbReference>
<evidence type="ECO:0000256" key="7">
    <source>
        <dbReference type="ARBA" id="ARBA00023136"/>
    </source>
</evidence>
<feature type="transmembrane region" description="Helical" evidence="10">
    <location>
        <begin position="138"/>
        <end position="163"/>
    </location>
</feature>
<dbReference type="Proteomes" id="UP000228775">
    <property type="component" value="Unassembled WGS sequence"/>
</dbReference>
<dbReference type="InterPro" id="IPR001708">
    <property type="entry name" value="YidC/ALB3/OXA1/COX18"/>
</dbReference>
<keyword evidence="4 9" id="KW-0812">Transmembrane</keyword>
<dbReference type="AlphaFoldDB" id="A0A2M7AVY8"/>
<evidence type="ECO:0000256" key="4">
    <source>
        <dbReference type="ARBA" id="ARBA00022692"/>
    </source>
</evidence>
<dbReference type="PANTHER" id="PTHR12428">
    <property type="entry name" value="OXA1"/>
    <property type="match status" value="1"/>
</dbReference>
<dbReference type="InterPro" id="IPR047196">
    <property type="entry name" value="YidC_ALB_C"/>
</dbReference>
<keyword evidence="2" id="KW-0813">Transport</keyword>
<evidence type="ECO:0000256" key="10">
    <source>
        <dbReference type="SAM" id="Phobius"/>
    </source>
</evidence>
<evidence type="ECO:0000256" key="1">
    <source>
        <dbReference type="ARBA" id="ARBA00004651"/>
    </source>
</evidence>
<dbReference type="PANTHER" id="PTHR12428:SF65">
    <property type="entry name" value="CYTOCHROME C OXIDASE ASSEMBLY PROTEIN COX18, MITOCHONDRIAL"/>
    <property type="match status" value="1"/>
</dbReference>
<evidence type="ECO:0000259" key="11">
    <source>
        <dbReference type="Pfam" id="PF02096"/>
    </source>
</evidence>
<keyword evidence="7 10" id="KW-0472">Membrane</keyword>
<comment type="caution">
    <text evidence="12">The sequence shown here is derived from an EMBL/GenBank/DDBJ whole genome shotgun (WGS) entry which is preliminary data.</text>
</comment>
<comment type="similarity">
    <text evidence="9">Belongs to the OXA1/ALB3/YidC family.</text>
</comment>
<dbReference type="GO" id="GO:0032977">
    <property type="term" value="F:membrane insertase activity"/>
    <property type="evidence" value="ECO:0007669"/>
    <property type="project" value="InterPro"/>
</dbReference>
<keyword evidence="8" id="KW-0143">Chaperone</keyword>
<dbReference type="CDD" id="cd20070">
    <property type="entry name" value="5TM_YidC_Alb3"/>
    <property type="match status" value="1"/>
</dbReference>
<dbReference type="Pfam" id="PF02096">
    <property type="entry name" value="60KD_IMP"/>
    <property type="match status" value="1"/>
</dbReference>
<feature type="transmembrane region" description="Helical" evidence="10">
    <location>
        <begin position="198"/>
        <end position="222"/>
    </location>
</feature>
<dbReference type="NCBIfam" id="TIGR03592">
    <property type="entry name" value="yidC_oxa1_cterm"/>
    <property type="match status" value="1"/>
</dbReference>
<evidence type="ECO:0000313" key="12">
    <source>
        <dbReference type="EMBL" id="PIU74782.1"/>
    </source>
</evidence>
<feature type="transmembrane region" description="Helical" evidence="10">
    <location>
        <begin position="20"/>
        <end position="43"/>
    </location>
</feature>
<organism evidence="12 13">
    <name type="scientific">Candidatus Portnoybacteria bacterium CG06_land_8_20_14_3_00_39_12</name>
    <dbReference type="NCBI Taxonomy" id="1974809"/>
    <lineage>
        <taxon>Bacteria</taxon>
        <taxon>Candidatus Portnoyibacteriota</taxon>
    </lineage>
</organism>
<evidence type="ECO:0000256" key="5">
    <source>
        <dbReference type="ARBA" id="ARBA00022927"/>
    </source>
</evidence>
<gene>
    <name evidence="12" type="ORF">COS76_04350</name>
</gene>
<dbReference type="InterPro" id="IPR028055">
    <property type="entry name" value="YidC/Oxa/ALB_C"/>
</dbReference>
<dbReference type="GO" id="GO:0005886">
    <property type="term" value="C:plasma membrane"/>
    <property type="evidence" value="ECO:0007669"/>
    <property type="project" value="UniProtKB-SubCell"/>
</dbReference>
<evidence type="ECO:0000256" key="2">
    <source>
        <dbReference type="ARBA" id="ARBA00022448"/>
    </source>
</evidence>
<proteinExistence type="inferred from homology"/>
<dbReference type="GO" id="GO:0015031">
    <property type="term" value="P:protein transport"/>
    <property type="evidence" value="ECO:0007669"/>
    <property type="project" value="UniProtKB-KW"/>
</dbReference>
<evidence type="ECO:0000256" key="9">
    <source>
        <dbReference type="RuleBase" id="RU003945"/>
    </source>
</evidence>
<keyword evidence="5" id="KW-0653">Protein transport</keyword>
<evidence type="ECO:0000256" key="3">
    <source>
        <dbReference type="ARBA" id="ARBA00022475"/>
    </source>
</evidence>
<comment type="subcellular location">
    <subcellularLocation>
        <location evidence="1">Cell membrane</location>
        <topology evidence="1">Multi-pass membrane protein</topology>
    </subcellularLocation>
    <subcellularLocation>
        <location evidence="9">Membrane</location>
        <topology evidence="9">Multi-pass membrane protein</topology>
    </subcellularLocation>
</comment>
<evidence type="ECO:0000256" key="6">
    <source>
        <dbReference type="ARBA" id="ARBA00022989"/>
    </source>
</evidence>
<dbReference type="GO" id="GO:0051205">
    <property type="term" value="P:protein insertion into membrane"/>
    <property type="evidence" value="ECO:0007669"/>
    <property type="project" value="TreeGrafter"/>
</dbReference>
<protein>
    <recommendedName>
        <fullName evidence="11">Membrane insertase YidC/Oxa/ALB C-terminal domain-containing protein</fullName>
    </recommendedName>
</protein>
<evidence type="ECO:0000313" key="13">
    <source>
        <dbReference type="Proteomes" id="UP000228775"/>
    </source>
</evidence>
<name>A0A2M7AVY8_9BACT</name>
<sequence>MLGSLFHAILYQPIFNVLIALYNLIPDFGVALIVLTILLRLALFPLSQKSIKSQKELSEIQPEIKKLQQQYKDDKQKQAQALMELYKEKKVNPMSGCLPLLVQLPILIALYQVCLNVFKPDAFSALYSFVSNPGQVNPMFFGFIDLSLRNIPLAVLAGLAQFWQTKMILPKTDNNKSKTTKTGGMAEQMSGMMNKQMLYFMPVLTVIIGFSLPGGLPLYWLVTTLLTVGQQYLPWGKKDKKKISNGVKNN</sequence>
<evidence type="ECO:0000256" key="8">
    <source>
        <dbReference type="ARBA" id="ARBA00023186"/>
    </source>
</evidence>
<feature type="transmembrane region" description="Helical" evidence="10">
    <location>
        <begin position="97"/>
        <end position="118"/>
    </location>
</feature>
<feature type="domain" description="Membrane insertase YidC/Oxa/ALB C-terminal" evidence="11">
    <location>
        <begin position="28"/>
        <end position="233"/>
    </location>
</feature>
<keyword evidence="6 10" id="KW-1133">Transmembrane helix</keyword>
<accession>A0A2M7AVY8</accession>
<reference evidence="13" key="1">
    <citation type="submission" date="2017-09" db="EMBL/GenBank/DDBJ databases">
        <title>Depth-based differentiation of microbial function through sediment-hosted aquifers and enrichment of novel symbionts in the deep terrestrial subsurface.</title>
        <authorList>
            <person name="Probst A.J."/>
            <person name="Ladd B."/>
            <person name="Jarett J.K."/>
            <person name="Geller-Mcgrath D.E."/>
            <person name="Sieber C.M.K."/>
            <person name="Emerson J.B."/>
            <person name="Anantharaman K."/>
            <person name="Thomas B.C."/>
            <person name="Malmstrom R."/>
            <person name="Stieglmeier M."/>
            <person name="Klingl A."/>
            <person name="Woyke T."/>
            <person name="Ryan C.M."/>
            <person name="Banfield J.F."/>
        </authorList>
    </citation>
    <scope>NUCLEOTIDE SEQUENCE [LARGE SCALE GENOMIC DNA]</scope>
</reference>
<keyword evidence="3" id="KW-1003">Cell membrane</keyword>